<feature type="transmembrane region" description="Helical" evidence="7">
    <location>
        <begin position="106"/>
        <end position="127"/>
    </location>
</feature>
<dbReference type="PANTHER" id="PTHR43744:SF8">
    <property type="entry name" value="SN-GLYCEROL-3-PHOSPHATE TRANSPORT SYSTEM PERMEASE PROTEIN UGPE"/>
    <property type="match status" value="1"/>
</dbReference>
<reference evidence="9 10" key="1">
    <citation type="submission" date="2014-06" db="EMBL/GenBank/DDBJ databases">
        <title>Draft genome sequence of Bacillus gaemokensis JCM 15801 (MCCC 1A00707).</title>
        <authorList>
            <person name="Lai Q."/>
            <person name="Liu Y."/>
            <person name="Shao Z."/>
        </authorList>
    </citation>
    <scope>NUCLEOTIDE SEQUENCE [LARGE SCALE GENOMIC DNA]</scope>
    <source>
        <strain evidence="9 10">JCM 15801</strain>
    </source>
</reference>
<keyword evidence="5 7" id="KW-1133">Transmembrane helix</keyword>
<dbReference type="InterPro" id="IPR035906">
    <property type="entry name" value="MetI-like_sf"/>
</dbReference>
<dbReference type="eggNOG" id="COG0395">
    <property type="taxonomic scope" value="Bacteria"/>
</dbReference>
<keyword evidence="3" id="KW-1003">Cell membrane</keyword>
<evidence type="ECO:0000256" key="5">
    <source>
        <dbReference type="ARBA" id="ARBA00022989"/>
    </source>
</evidence>
<evidence type="ECO:0000256" key="3">
    <source>
        <dbReference type="ARBA" id="ARBA00022475"/>
    </source>
</evidence>
<feature type="transmembrane region" description="Helical" evidence="7">
    <location>
        <begin position="12"/>
        <end position="31"/>
    </location>
</feature>
<evidence type="ECO:0000313" key="9">
    <source>
        <dbReference type="EMBL" id="KEK26411.1"/>
    </source>
</evidence>
<keyword evidence="10" id="KW-1185">Reference proteome</keyword>
<evidence type="ECO:0000256" key="1">
    <source>
        <dbReference type="ARBA" id="ARBA00004651"/>
    </source>
</evidence>
<dbReference type="AlphaFoldDB" id="A0A073KIT8"/>
<keyword evidence="2 7" id="KW-0813">Transport</keyword>
<sequence length="276" mass="31761">MKTKKRIHRIVVYGLLIGFSILFLLPFFWMITTSVKSPEELYLYPPKWIPSEFKFSNFAKAWTSQPFNTFLWNSVVVTVFSTIGQLISSSLVAYGFARFKFKGRDLLFMIVLATMMIPWEVTMIPLYMEFNVLGWINTLKPLIIPSWFGGAFFIFLMRQFIMSVPKELDEAARMDGANAFQIYYRIYLPIMKPILILVAVFNILGCWNDYLGPLIFLNDQSKYTLTLGLAQFKGMFGVDMEGIMAVTLLISIVPLALFFFAQRYIVEESGHTGLKG</sequence>
<dbReference type="STRING" id="574375.AZF08_04055"/>
<dbReference type="RefSeq" id="WP_033672780.1">
    <property type="nucleotide sequence ID" value="NZ_JOTM01000001.1"/>
</dbReference>
<comment type="subcellular location">
    <subcellularLocation>
        <location evidence="1 7">Cell membrane</location>
        <topology evidence="1 7">Multi-pass membrane protein</topology>
    </subcellularLocation>
</comment>
<dbReference type="CDD" id="cd06261">
    <property type="entry name" value="TM_PBP2"/>
    <property type="match status" value="1"/>
</dbReference>
<dbReference type="GO" id="GO:0055085">
    <property type="term" value="P:transmembrane transport"/>
    <property type="evidence" value="ECO:0007669"/>
    <property type="project" value="InterPro"/>
</dbReference>
<dbReference type="PANTHER" id="PTHR43744">
    <property type="entry name" value="ABC TRANSPORTER PERMEASE PROTEIN MG189-RELATED-RELATED"/>
    <property type="match status" value="1"/>
</dbReference>
<dbReference type="EMBL" id="JOTM01000001">
    <property type="protein sequence ID" value="KEK26411.1"/>
    <property type="molecule type" value="Genomic_DNA"/>
</dbReference>
<feature type="transmembrane region" description="Helical" evidence="7">
    <location>
        <begin position="142"/>
        <end position="161"/>
    </location>
</feature>
<dbReference type="Proteomes" id="UP000027778">
    <property type="component" value="Unassembled WGS sequence"/>
</dbReference>
<dbReference type="Gene3D" id="1.10.3720.10">
    <property type="entry name" value="MetI-like"/>
    <property type="match status" value="1"/>
</dbReference>
<feature type="transmembrane region" description="Helical" evidence="7">
    <location>
        <begin position="70"/>
        <end position="94"/>
    </location>
</feature>
<comment type="similarity">
    <text evidence="7">Belongs to the binding-protein-dependent transport system permease family.</text>
</comment>
<evidence type="ECO:0000256" key="2">
    <source>
        <dbReference type="ARBA" id="ARBA00022448"/>
    </source>
</evidence>
<proteinExistence type="inferred from homology"/>
<feature type="transmembrane region" description="Helical" evidence="7">
    <location>
        <begin position="242"/>
        <end position="261"/>
    </location>
</feature>
<dbReference type="SUPFAM" id="SSF161098">
    <property type="entry name" value="MetI-like"/>
    <property type="match status" value="1"/>
</dbReference>
<protein>
    <submittedName>
        <fullName evidence="9">Sugar ABC transporter permease</fullName>
    </submittedName>
</protein>
<evidence type="ECO:0000313" key="10">
    <source>
        <dbReference type="Proteomes" id="UP000027778"/>
    </source>
</evidence>
<evidence type="ECO:0000256" key="4">
    <source>
        <dbReference type="ARBA" id="ARBA00022692"/>
    </source>
</evidence>
<organism evidence="9 10">
    <name type="scientific">Bacillus gaemokensis</name>
    <dbReference type="NCBI Taxonomy" id="574375"/>
    <lineage>
        <taxon>Bacteria</taxon>
        <taxon>Bacillati</taxon>
        <taxon>Bacillota</taxon>
        <taxon>Bacilli</taxon>
        <taxon>Bacillales</taxon>
        <taxon>Bacillaceae</taxon>
        <taxon>Bacillus</taxon>
        <taxon>Bacillus cereus group</taxon>
    </lineage>
</organism>
<dbReference type="PROSITE" id="PS50928">
    <property type="entry name" value="ABC_TM1"/>
    <property type="match status" value="1"/>
</dbReference>
<dbReference type="GO" id="GO:0005886">
    <property type="term" value="C:plasma membrane"/>
    <property type="evidence" value="ECO:0007669"/>
    <property type="project" value="UniProtKB-SubCell"/>
</dbReference>
<comment type="caution">
    <text evidence="9">The sequence shown here is derived from an EMBL/GenBank/DDBJ whole genome shotgun (WGS) entry which is preliminary data.</text>
</comment>
<feature type="transmembrane region" description="Helical" evidence="7">
    <location>
        <begin position="182"/>
        <end position="204"/>
    </location>
</feature>
<name>A0A073KIT8_9BACI</name>
<evidence type="ECO:0000256" key="7">
    <source>
        <dbReference type="RuleBase" id="RU363032"/>
    </source>
</evidence>
<keyword evidence="6 7" id="KW-0472">Membrane</keyword>
<gene>
    <name evidence="9" type="ORF">BAGA_04005</name>
</gene>
<accession>A0A073KIT8</accession>
<evidence type="ECO:0000256" key="6">
    <source>
        <dbReference type="ARBA" id="ARBA00023136"/>
    </source>
</evidence>
<feature type="domain" description="ABC transmembrane type-1" evidence="8">
    <location>
        <begin position="71"/>
        <end position="261"/>
    </location>
</feature>
<keyword evidence="4 7" id="KW-0812">Transmembrane</keyword>
<dbReference type="InterPro" id="IPR000515">
    <property type="entry name" value="MetI-like"/>
</dbReference>
<dbReference type="Pfam" id="PF00528">
    <property type="entry name" value="BPD_transp_1"/>
    <property type="match status" value="1"/>
</dbReference>
<evidence type="ECO:0000259" key="8">
    <source>
        <dbReference type="PROSITE" id="PS50928"/>
    </source>
</evidence>